<dbReference type="STRING" id="395961.Cyan7425_3293"/>
<dbReference type="InterPro" id="IPR049539">
    <property type="entry name" value="SPL"/>
</dbReference>
<gene>
    <name evidence="1" type="ordered locus">Cyan7425_3293</name>
</gene>
<dbReference type="eggNOG" id="COG1533">
    <property type="taxonomic scope" value="Bacteria"/>
</dbReference>
<dbReference type="PANTHER" id="PTHR37822:SF2">
    <property type="entry name" value="SPORE PHOTOPRODUCT LYASE"/>
    <property type="match status" value="1"/>
</dbReference>
<accession>B8HP31</accession>
<dbReference type="GO" id="GO:1904047">
    <property type="term" value="F:S-adenosyl-L-methionine binding"/>
    <property type="evidence" value="ECO:0007669"/>
    <property type="project" value="TreeGrafter"/>
</dbReference>
<reference evidence="1" key="1">
    <citation type="submission" date="2009-01" db="EMBL/GenBank/DDBJ databases">
        <title>Complete sequence of chromosome Cyanothece sp. PCC 7425.</title>
        <authorList>
            <consortium name="US DOE Joint Genome Institute"/>
            <person name="Lucas S."/>
            <person name="Copeland A."/>
            <person name="Lapidus A."/>
            <person name="Glavina del Rio T."/>
            <person name="Dalin E."/>
            <person name="Tice H."/>
            <person name="Bruce D."/>
            <person name="Goodwin L."/>
            <person name="Pitluck S."/>
            <person name="Sims D."/>
            <person name="Meineke L."/>
            <person name="Brettin T."/>
            <person name="Detter J.C."/>
            <person name="Han C."/>
            <person name="Larimer F."/>
            <person name="Land M."/>
            <person name="Hauser L."/>
            <person name="Kyrpides N."/>
            <person name="Ovchinnikova G."/>
            <person name="Liberton M."/>
            <person name="Stoeckel J."/>
            <person name="Banerjee A."/>
            <person name="Singh A."/>
            <person name="Page L."/>
            <person name="Sato H."/>
            <person name="Zhao L."/>
            <person name="Sherman L."/>
            <person name="Pakrasi H."/>
            <person name="Richardson P."/>
        </authorList>
    </citation>
    <scope>NUCLEOTIDE SEQUENCE</scope>
    <source>
        <strain evidence="1">PCC 7425</strain>
    </source>
</reference>
<dbReference type="KEGG" id="cyn:Cyan7425_3293"/>
<dbReference type="AlphaFoldDB" id="B8HP31"/>
<dbReference type="PANTHER" id="PTHR37822">
    <property type="entry name" value="SPORE PHOTOPRODUCT LYASE-RELATED"/>
    <property type="match status" value="1"/>
</dbReference>
<dbReference type="Gene3D" id="3.80.30.30">
    <property type="match status" value="1"/>
</dbReference>
<dbReference type="GO" id="GO:0003913">
    <property type="term" value="F:DNA photolyase activity"/>
    <property type="evidence" value="ECO:0007669"/>
    <property type="project" value="TreeGrafter"/>
</dbReference>
<dbReference type="EMBL" id="CP001344">
    <property type="protein sequence ID" value="ACL45618.1"/>
    <property type="molecule type" value="Genomic_DNA"/>
</dbReference>
<dbReference type="HOGENOM" id="CLU_057301_0_0_3"/>
<sequence length="363" mass="40979">MTSTLASLPNSAPAPDHDAQSKLWFPDRVLFTPAALAEPWGQQILDRVQSFNLPITELKSDRLTGLRGDDQRQTYRLAKRTLAVVTAPPNQFKLSPIPPSADWQFHLAQGCPAHCQYCYLAGSLQGPPVIRTYANLPQILANLISYRRSPTTSYEVSCYTDPLAIEHLTGSLAECIRFFGQGETGLLRWVSKFAAIESLLDLPHHGHTRCRMSVNATPISRQLEGGTAAVQARLQALRRLALPVDQGGGSYPIGLVIAPIMPIPDWQEHYRNLFDAIATRLDFDCDLTFELITHRFTPGSKEVLSTWYPGSSLEMDEAQRSLKRNKFGGIKYVYDRDTMQSLKRFFYQELKHRFPQARILYWT</sequence>
<proteinExistence type="predicted"/>
<protein>
    <submittedName>
        <fullName evidence="1">Spore photoproduct lyase</fullName>
    </submittedName>
</protein>
<evidence type="ECO:0000313" key="1">
    <source>
        <dbReference type="EMBL" id="ACL45618.1"/>
    </source>
</evidence>
<name>B8HP31_CYAP4</name>
<dbReference type="GO" id="GO:0051539">
    <property type="term" value="F:4 iron, 4 sulfur cluster binding"/>
    <property type="evidence" value="ECO:0007669"/>
    <property type="project" value="TreeGrafter"/>
</dbReference>
<dbReference type="Pfam" id="PF20903">
    <property type="entry name" value="SPL"/>
    <property type="match status" value="1"/>
</dbReference>
<dbReference type="Gene3D" id="3.40.50.12110">
    <property type="match status" value="1"/>
</dbReference>
<organism evidence="1">
    <name type="scientific">Cyanothece sp. (strain PCC 7425 / ATCC 29141)</name>
    <dbReference type="NCBI Taxonomy" id="395961"/>
    <lineage>
        <taxon>Bacteria</taxon>
        <taxon>Bacillati</taxon>
        <taxon>Cyanobacteriota</taxon>
        <taxon>Cyanophyceae</taxon>
        <taxon>Gomontiellales</taxon>
        <taxon>Cyanothecaceae</taxon>
        <taxon>Cyanothece</taxon>
    </lineage>
</organism>
<dbReference type="GO" id="GO:0042601">
    <property type="term" value="C:endospore-forming forespore"/>
    <property type="evidence" value="ECO:0007669"/>
    <property type="project" value="TreeGrafter"/>
</dbReference>
<keyword evidence="1" id="KW-0456">Lyase</keyword>
<dbReference type="OrthoDB" id="9787095at2"/>